<dbReference type="Pfam" id="PF00013">
    <property type="entry name" value="KH_1"/>
    <property type="match status" value="10"/>
</dbReference>
<evidence type="ECO:0000259" key="8">
    <source>
        <dbReference type="SMART" id="SM00322"/>
    </source>
</evidence>
<dbReference type="CDD" id="cd22416">
    <property type="entry name" value="KH-I_Vigilin_rpt13"/>
    <property type="match status" value="1"/>
</dbReference>
<dbReference type="CDD" id="cd02394">
    <property type="entry name" value="KH-I_Vigilin_rpt6"/>
    <property type="match status" value="1"/>
</dbReference>
<evidence type="ECO:0000256" key="1">
    <source>
        <dbReference type="ARBA" id="ARBA00004496"/>
    </source>
</evidence>
<dbReference type="CDD" id="cd22418">
    <property type="entry name" value="KH-I_Vigilin_rpt15"/>
    <property type="match status" value="1"/>
</dbReference>
<dbReference type="CDD" id="cd22405">
    <property type="entry name" value="KH-I_Vigilin_rpt1"/>
    <property type="match status" value="1"/>
</dbReference>
<feature type="region of interest" description="Disordered" evidence="7">
    <location>
        <begin position="1017"/>
        <end position="1058"/>
    </location>
</feature>
<dbReference type="GO" id="GO:0005737">
    <property type="term" value="C:cytoplasm"/>
    <property type="evidence" value="ECO:0007669"/>
    <property type="project" value="UniProtKB-SubCell"/>
</dbReference>
<dbReference type="PANTHER" id="PTHR10627:SF34">
    <property type="entry name" value="VIGILIN"/>
    <property type="match status" value="1"/>
</dbReference>
<feature type="domain" description="K Homology" evidence="8">
    <location>
        <begin position="143"/>
        <end position="211"/>
    </location>
</feature>
<name>A0A8B9K0K0_ASTMX</name>
<dbReference type="SUPFAM" id="SSF54791">
    <property type="entry name" value="Eukaryotic type KH-domain (KH-domain type I)"/>
    <property type="match status" value="10"/>
</dbReference>
<feature type="domain" description="K Homology" evidence="8">
    <location>
        <begin position="780"/>
        <end position="846"/>
    </location>
</feature>
<dbReference type="CDD" id="cd22417">
    <property type="entry name" value="KH-I_Vigilin_rpt14"/>
    <property type="match status" value="1"/>
</dbReference>
<dbReference type="InterPro" id="IPR004087">
    <property type="entry name" value="KH_dom"/>
</dbReference>
<dbReference type="FunFam" id="3.30.1370.10:FF:000041">
    <property type="entry name" value="vigilin isoform X1"/>
    <property type="match status" value="1"/>
</dbReference>
<dbReference type="FunFam" id="3.30.1370.10:FF:000039">
    <property type="entry name" value="vigilin isoform X1"/>
    <property type="match status" value="1"/>
</dbReference>
<dbReference type="PROSITE" id="PS50084">
    <property type="entry name" value="KH_TYPE_1"/>
    <property type="match status" value="11"/>
</dbReference>
<dbReference type="AlphaFoldDB" id="A0A8B9K0K0"/>
<dbReference type="Ensembl" id="ENSAMXT00005032413.1">
    <property type="protein sequence ID" value="ENSAMXP00005029568.1"/>
    <property type="gene ID" value="ENSAMXG00005010201.1"/>
</dbReference>
<keyword evidence="3" id="KW-0677">Repeat</keyword>
<evidence type="ECO:0000256" key="4">
    <source>
        <dbReference type="ARBA" id="ARBA00022884"/>
    </source>
</evidence>
<keyword evidence="4 6" id="KW-0694">RNA-binding</keyword>
<evidence type="ECO:0000256" key="5">
    <source>
        <dbReference type="ARBA" id="ARBA00039270"/>
    </source>
</evidence>
<feature type="domain" description="K Homology" evidence="8">
    <location>
        <begin position="931"/>
        <end position="1000"/>
    </location>
</feature>
<dbReference type="CDD" id="cd22410">
    <property type="entry name" value="KH-I_Vigilin_rpt7"/>
    <property type="match status" value="1"/>
</dbReference>
<evidence type="ECO:0000256" key="7">
    <source>
        <dbReference type="SAM" id="MobiDB-lite"/>
    </source>
</evidence>
<dbReference type="FunFam" id="3.30.1370.10:FF:000050">
    <property type="entry name" value="vigilin isoform X1"/>
    <property type="match status" value="1"/>
</dbReference>
<dbReference type="FunFam" id="3.30.1370.10:FF:000033">
    <property type="entry name" value="vigilin isoform X1"/>
    <property type="match status" value="1"/>
</dbReference>
<protein>
    <recommendedName>
        <fullName evidence="5">Vigilin</fullName>
    </recommendedName>
</protein>
<dbReference type="Gene3D" id="3.30.1370.10">
    <property type="entry name" value="K Homology domain, type 1"/>
    <property type="match status" value="11"/>
</dbReference>
<feature type="domain" description="K Homology" evidence="8">
    <location>
        <begin position="428"/>
        <end position="496"/>
    </location>
</feature>
<feature type="domain" description="K Homology" evidence="8">
    <location>
        <begin position="288"/>
        <end position="356"/>
    </location>
</feature>
<evidence type="ECO:0000256" key="2">
    <source>
        <dbReference type="ARBA" id="ARBA00022490"/>
    </source>
</evidence>
<sequence length="1078" mass="120317">MSSVAVLTQESFNEHRSGLLPEQVGVDEENLPTYKDAFPPLPEKAVTPEGPQETGNAWTSKIKPLKSSIITQVFHVPLEERKYKDMNQFGEGDQAKVCVDIMHKTGAHLELSMAKDQGISIMVSGKLDAVMKARKEIVSRLQTQASATVAIPKEHHRFVIGKNGEKLQELELKTATKIQIPRPEDSSNHIKISGTKEGLEKAKHEILLISAEQDKRAVERVNIDKVYHPFITGAYNKLVGEMMQETGARINVPPPSINKTEIVITGEKEQVALAVTLIKKVYEEKKRNATTIAVEVKKSQHKYVIGPKGNTLQEILDRTGVSVEIPPPDSSSETVILRGEPDRLGQALTEVYAKANSYTVSSVSAPSWLHRFIIGKKGQNLAKITQQMPKVHIEFTEGEDKITLEGPTKDVQMVQSQIEAIVTDLVSRMDYAEISVDPKFHRHLIGKGGANINRIKDQYKVSVRIPPDNEKSNLIRIEGDPQGVQEAKKELLELASRMENERTKDMIIEQRFHRAIIGQKGEKIKEIRDKFPEVIINFPDPAQKSDIVQLRGPRTEVEKCTKFMQKMVAEMVENSFSVSVPIFKQFHKNIIGKGGANIKKVSSSLTVTHLEVTMECVIPQKFHRSIMGPKGARIQQITRDHNVQIKFPEREDQQGKHLQSHCFSSFTNYKLKIFKAISCKILKLTCFVLKKRKLSYDFRDCPILSTGPFKLITIPISNCERGLCLAAPAEAPVQENGEANGDVKEPVDPAAPKKCDVIVLSGRKERCEAAVEALKALVPVTIEVEVPFELHRYIIGQKGSGIRKMMDEFEVNIQVPAPDLQSDIISITGLSTHLDRAKEGLLERVKELQAEQEDRALRSFKLTITVDPKYHPKIIGRKGAIITTIRTEHDVNIQFPEKNDENQDQITITGYEQNAMSARDAIQAIVDELEEMISEDITLDSRVHARIIGARGKGIRKIMDEFKVDLRFPQSGAADPNLVTVTGRPEMVDEAIDHLLNLEEEYMADVVENESKMAYMKPSGTASASSDHEPRGPSKGFVVREAPWATDKAPDMSSSEDFPSFGAPVAAAKASPWGPKRF</sequence>
<dbReference type="InterPro" id="IPR004088">
    <property type="entry name" value="KH_dom_type_1"/>
</dbReference>
<dbReference type="Pfam" id="PF24668">
    <property type="entry name" value="KH_Vigilin"/>
    <property type="match status" value="1"/>
</dbReference>
<dbReference type="CDD" id="cd22406">
    <property type="entry name" value="KH-I_Vigilin_rpt2"/>
    <property type="match status" value="1"/>
</dbReference>
<accession>A0A8B9K0K0</accession>
<dbReference type="GO" id="GO:0003729">
    <property type="term" value="F:mRNA binding"/>
    <property type="evidence" value="ECO:0007669"/>
    <property type="project" value="TreeGrafter"/>
</dbReference>
<feature type="domain" description="K Homology" evidence="8">
    <location>
        <begin position="500"/>
        <end position="569"/>
    </location>
</feature>
<reference evidence="9" key="1">
    <citation type="submission" date="2025-08" db="UniProtKB">
        <authorList>
            <consortium name="Ensembl"/>
        </authorList>
    </citation>
    <scope>IDENTIFICATION</scope>
</reference>
<dbReference type="PANTHER" id="PTHR10627">
    <property type="entry name" value="SCP160"/>
    <property type="match status" value="1"/>
</dbReference>
<keyword evidence="2" id="KW-0963">Cytoplasm</keyword>
<dbReference type="SMART" id="SM00322">
    <property type="entry name" value="KH"/>
    <property type="match status" value="10"/>
</dbReference>
<dbReference type="InterPro" id="IPR036612">
    <property type="entry name" value="KH_dom_type_1_sf"/>
</dbReference>
<evidence type="ECO:0000256" key="6">
    <source>
        <dbReference type="PROSITE-ProRule" id="PRU00117"/>
    </source>
</evidence>
<dbReference type="FunFam" id="3.30.1370.10:FF:000018">
    <property type="entry name" value="vigilin isoform X1"/>
    <property type="match status" value="1"/>
</dbReference>
<dbReference type="FunFam" id="3.30.1370.10:FF:000062">
    <property type="entry name" value="vigilin isoform X1"/>
    <property type="match status" value="1"/>
</dbReference>
<comment type="subcellular location">
    <subcellularLocation>
        <location evidence="1">Cytoplasm</location>
    </subcellularLocation>
</comment>
<organism evidence="9 10">
    <name type="scientific">Astyanax mexicanus</name>
    <name type="common">Blind cave fish</name>
    <name type="synonym">Astyanax fasciatus mexicanus</name>
    <dbReference type="NCBI Taxonomy" id="7994"/>
    <lineage>
        <taxon>Eukaryota</taxon>
        <taxon>Metazoa</taxon>
        <taxon>Chordata</taxon>
        <taxon>Craniata</taxon>
        <taxon>Vertebrata</taxon>
        <taxon>Euteleostomi</taxon>
        <taxon>Actinopterygii</taxon>
        <taxon>Neopterygii</taxon>
        <taxon>Teleostei</taxon>
        <taxon>Ostariophysi</taxon>
        <taxon>Characiformes</taxon>
        <taxon>Characoidei</taxon>
        <taxon>Acestrorhamphidae</taxon>
        <taxon>Acestrorhamphinae</taxon>
        <taxon>Astyanax</taxon>
    </lineage>
</organism>
<dbReference type="CDD" id="cd22415">
    <property type="entry name" value="KH-I_Vigilin_rpt12"/>
    <property type="match status" value="1"/>
</dbReference>
<evidence type="ECO:0000313" key="9">
    <source>
        <dbReference type="Ensembl" id="ENSAMXP00005029568.1"/>
    </source>
</evidence>
<feature type="domain" description="K Homology" evidence="8">
    <location>
        <begin position="357"/>
        <end position="423"/>
    </location>
</feature>
<proteinExistence type="predicted"/>
<dbReference type="InterPro" id="IPR057778">
    <property type="entry name" value="KH_Vigilin_N"/>
</dbReference>
<dbReference type="FunFam" id="3.30.1370.10:FF:000061">
    <property type="entry name" value="High density lipoprotein binding protein"/>
    <property type="match status" value="1"/>
</dbReference>
<feature type="domain" description="K Homology" evidence="8">
    <location>
        <begin position="610"/>
        <end position="779"/>
    </location>
</feature>
<dbReference type="FunFam" id="3.30.1370.10:FF:000057">
    <property type="entry name" value="High density lipoprotein binding protein"/>
    <property type="match status" value="1"/>
</dbReference>
<dbReference type="Proteomes" id="UP000694621">
    <property type="component" value="Unplaced"/>
</dbReference>
<dbReference type="CDD" id="cd22408">
    <property type="entry name" value="KH-I_Vigilin_rpt4"/>
    <property type="match status" value="1"/>
</dbReference>
<dbReference type="CDD" id="cd22407">
    <property type="entry name" value="KH-I_Vigilin_rpt3"/>
    <property type="match status" value="1"/>
</dbReference>
<dbReference type="CDD" id="cd22409">
    <property type="entry name" value="KH-I_Vigilin_rpt5"/>
    <property type="match status" value="1"/>
</dbReference>
<evidence type="ECO:0000256" key="3">
    <source>
        <dbReference type="ARBA" id="ARBA00022737"/>
    </source>
</evidence>
<feature type="domain" description="K Homology" evidence="8">
    <location>
        <begin position="215"/>
        <end position="283"/>
    </location>
</feature>
<feature type="domain" description="K Homology" evidence="8">
    <location>
        <begin position="858"/>
        <end position="927"/>
    </location>
</feature>
<feature type="region of interest" description="Disordered" evidence="7">
    <location>
        <begin position="37"/>
        <end position="57"/>
    </location>
</feature>
<dbReference type="FunFam" id="3.30.1370.10:FF:000042">
    <property type="entry name" value="Vigilin isoform X1"/>
    <property type="match status" value="1"/>
</dbReference>
<evidence type="ECO:0000313" key="10">
    <source>
        <dbReference type="Proteomes" id="UP000694621"/>
    </source>
</evidence>